<feature type="repeat" description="WD" evidence="3">
    <location>
        <begin position="547"/>
        <end position="588"/>
    </location>
</feature>
<dbReference type="SMART" id="SM00320">
    <property type="entry name" value="WD40"/>
    <property type="match status" value="7"/>
</dbReference>
<gene>
    <name evidence="5" type="ORF">K4A83_11700</name>
</gene>
<dbReference type="InterPro" id="IPR036322">
    <property type="entry name" value="WD40_repeat_dom_sf"/>
</dbReference>
<keyword evidence="6" id="KW-1185">Reference proteome</keyword>
<evidence type="ECO:0000313" key="6">
    <source>
        <dbReference type="Proteomes" id="UP001526426"/>
    </source>
</evidence>
<evidence type="ECO:0000256" key="1">
    <source>
        <dbReference type="ARBA" id="ARBA00022574"/>
    </source>
</evidence>
<dbReference type="Gene3D" id="2.130.10.10">
    <property type="entry name" value="YVTN repeat-like/Quinoprotein amine dehydrogenase"/>
    <property type="match status" value="2"/>
</dbReference>
<dbReference type="CDD" id="cd00200">
    <property type="entry name" value="WD40"/>
    <property type="match status" value="1"/>
</dbReference>
<dbReference type="InterPro" id="IPR015943">
    <property type="entry name" value="WD40/YVTN_repeat-like_dom_sf"/>
</dbReference>
<protein>
    <recommendedName>
        <fullName evidence="7">WD40 repeat-containing protein</fullName>
    </recommendedName>
</protein>
<feature type="region of interest" description="Disordered" evidence="4">
    <location>
        <begin position="366"/>
        <end position="408"/>
    </location>
</feature>
<dbReference type="SUPFAM" id="SSF50978">
    <property type="entry name" value="WD40 repeat-like"/>
    <property type="match status" value="1"/>
</dbReference>
<evidence type="ECO:0000256" key="3">
    <source>
        <dbReference type="PROSITE-ProRule" id="PRU00221"/>
    </source>
</evidence>
<feature type="repeat" description="WD" evidence="3">
    <location>
        <begin position="713"/>
        <end position="752"/>
    </location>
</feature>
<comment type="caution">
    <text evidence="5">The sequence shown here is derived from an EMBL/GenBank/DDBJ whole genome shotgun (WGS) entry which is preliminary data.</text>
</comment>
<name>A0ABT3L5Z0_9CYAN</name>
<evidence type="ECO:0000256" key="4">
    <source>
        <dbReference type="SAM" id="MobiDB-lite"/>
    </source>
</evidence>
<dbReference type="PANTHER" id="PTHR19848:SF8">
    <property type="entry name" value="F-BOX AND WD REPEAT DOMAIN CONTAINING 7"/>
    <property type="match status" value="1"/>
</dbReference>
<feature type="compositionally biased region" description="Acidic residues" evidence="4">
    <location>
        <begin position="378"/>
        <end position="400"/>
    </location>
</feature>
<dbReference type="Gene3D" id="1.10.287.1490">
    <property type="match status" value="1"/>
</dbReference>
<dbReference type="PRINTS" id="PR00320">
    <property type="entry name" value="GPROTEINBRPT"/>
</dbReference>
<dbReference type="Proteomes" id="UP001526426">
    <property type="component" value="Unassembled WGS sequence"/>
</dbReference>
<dbReference type="PROSITE" id="PS00678">
    <property type="entry name" value="WD_REPEATS_1"/>
    <property type="match status" value="3"/>
</dbReference>
<evidence type="ECO:0008006" key="7">
    <source>
        <dbReference type="Google" id="ProtNLM"/>
    </source>
</evidence>
<dbReference type="PROSITE" id="PS50294">
    <property type="entry name" value="WD_REPEATS_REGION"/>
    <property type="match status" value="5"/>
</dbReference>
<dbReference type="PANTHER" id="PTHR19848">
    <property type="entry name" value="WD40 REPEAT PROTEIN"/>
    <property type="match status" value="1"/>
</dbReference>
<accession>A0ABT3L5Z0</accession>
<dbReference type="PROSITE" id="PS50082">
    <property type="entry name" value="WD_REPEATS_2"/>
    <property type="match status" value="6"/>
</dbReference>
<organism evidence="5 6">
    <name type="scientific">Spirulina subsalsa FACHB-351</name>
    <dbReference type="NCBI Taxonomy" id="234711"/>
    <lineage>
        <taxon>Bacteria</taxon>
        <taxon>Bacillati</taxon>
        <taxon>Cyanobacteriota</taxon>
        <taxon>Cyanophyceae</taxon>
        <taxon>Spirulinales</taxon>
        <taxon>Spirulinaceae</taxon>
        <taxon>Spirulina</taxon>
    </lineage>
</organism>
<feature type="repeat" description="WD" evidence="3">
    <location>
        <begin position="637"/>
        <end position="671"/>
    </location>
</feature>
<keyword evidence="2" id="KW-0677">Repeat</keyword>
<dbReference type="Pfam" id="PF00400">
    <property type="entry name" value="WD40"/>
    <property type="match status" value="6"/>
</dbReference>
<feature type="repeat" description="WD" evidence="3">
    <location>
        <begin position="505"/>
        <end position="546"/>
    </location>
</feature>
<dbReference type="InterPro" id="IPR001680">
    <property type="entry name" value="WD40_rpt"/>
</dbReference>
<feature type="repeat" description="WD" evidence="3">
    <location>
        <begin position="678"/>
        <end position="712"/>
    </location>
</feature>
<proteinExistence type="predicted"/>
<dbReference type="EMBL" id="JAIHOM010000050">
    <property type="protein sequence ID" value="MCW6036922.1"/>
    <property type="molecule type" value="Genomic_DNA"/>
</dbReference>
<dbReference type="InterPro" id="IPR020472">
    <property type="entry name" value="WD40_PAC1"/>
</dbReference>
<evidence type="ECO:0000313" key="5">
    <source>
        <dbReference type="EMBL" id="MCW6036922.1"/>
    </source>
</evidence>
<sequence length="752" mass="83164">MSKRHWLEITEYVGIVASLSGTVATVVTQQAIYAAAPLTVTLGLNTLNRQRLAAQVARLLPIETQLVELTQQQGQLVESTAQIEPRITGQLEELQQLLLAIQAKFEPITAQYHQLETQYQTLETQAQGLSQSSEEKWGAIQQVLDGVVGELPALREQFNSVWDELRPLREQLPALQEQQRELAMTLTEVSQQTSQRVAAIQEELSPLQGQLRTLAQQQISSQFVQEQLTPIEEKLTQLHGQWEAMTHRQGLLNTLQERLDRVNGEISQLHQQLNSLSVSALGTDEAQANAILTQLEALDRQFKQWQGETLSAPSRVDLSPLEREISDLRGALQGVQGQIKPLLDPPVLEELASLREAILLREADAEAELQSPPTPPVAEEDVETPLMEEEEPPVESELESEPTPPEVPDLEELGRELTEGVRGLGDNLVGFGSTLRDAFGRFAASRLNPEKEAALLEVWHCVETLPSELEQVRTVALSGSFIASPDADYGIKLWDRESLNPRRMFMGHRDEVFCLAFSPDGGRLVSGSADNSLKLWDVNTGKLLHTFEGHFHGVSQVLFSPHGQTIASCSYDKTVKLWDVGTGRELRTLKGHWDRVYAIAFSPDGQTLVSGSSDGTLKSWEVQTGEKLSSQAVGGTLHSLVFSPDGRTLASGGSDRKIRLWTVPPQQELNSIRLLNQVYSLAWHPSESLLASATTHKTITFWDTTTGEKVALLAGHENRVNAIAFSADGQQLVSASQDGTVKVWEKRKDSVR</sequence>
<keyword evidence="1 3" id="KW-0853">WD repeat</keyword>
<dbReference type="InterPro" id="IPR019775">
    <property type="entry name" value="WD40_repeat_CS"/>
</dbReference>
<evidence type="ECO:0000256" key="2">
    <source>
        <dbReference type="ARBA" id="ARBA00022737"/>
    </source>
</evidence>
<feature type="repeat" description="WD" evidence="3">
    <location>
        <begin position="589"/>
        <end position="630"/>
    </location>
</feature>
<dbReference type="RefSeq" id="WP_265264744.1">
    <property type="nucleotide sequence ID" value="NZ_JAIHOM010000050.1"/>
</dbReference>
<reference evidence="5 6" key="1">
    <citation type="submission" date="2021-08" db="EMBL/GenBank/DDBJ databases">
        <title>Draft genome sequence of Spirulina subsalsa with high tolerance to salinity and hype-accumulation of phycocyanin.</title>
        <authorList>
            <person name="Pei H."/>
            <person name="Jiang L."/>
        </authorList>
    </citation>
    <scope>NUCLEOTIDE SEQUENCE [LARGE SCALE GENOMIC DNA]</scope>
    <source>
        <strain evidence="5 6">FACHB-351</strain>
    </source>
</reference>